<keyword evidence="2" id="KW-0472">Membrane</keyword>
<proteinExistence type="predicted"/>
<gene>
    <name evidence="4" type="ORF">TWF694_007863</name>
</gene>
<dbReference type="Proteomes" id="UP001365542">
    <property type="component" value="Unassembled WGS sequence"/>
</dbReference>
<keyword evidence="3" id="KW-0732">Signal</keyword>
<keyword evidence="2" id="KW-1133">Transmembrane helix</keyword>
<dbReference type="EMBL" id="JAVHJO010000003">
    <property type="protein sequence ID" value="KAK6542094.1"/>
    <property type="molecule type" value="Genomic_DNA"/>
</dbReference>
<feature type="region of interest" description="Disordered" evidence="1">
    <location>
        <begin position="287"/>
        <end position="351"/>
    </location>
</feature>
<feature type="transmembrane region" description="Helical" evidence="2">
    <location>
        <begin position="201"/>
        <end position="225"/>
    </location>
</feature>
<reference evidence="4 5" key="1">
    <citation type="submission" date="2019-10" db="EMBL/GenBank/DDBJ databases">
        <authorList>
            <person name="Palmer J.M."/>
        </authorList>
    </citation>
    <scope>NUCLEOTIDE SEQUENCE [LARGE SCALE GENOMIC DNA]</scope>
    <source>
        <strain evidence="4 5">TWF694</strain>
    </source>
</reference>
<dbReference type="AlphaFoldDB" id="A0AAV9XIZ1"/>
<evidence type="ECO:0000313" key="4">
    <source>
        <dbReference type="EMBL" id="KAK6542094.1"/>
    </source>
</evidence>
<evidence type="ECO:0000256" key="2">
    <source>
        <dbReference type="SAM" id="Phobius"/>
    </source>
</evidence>
<keyword evidence="5" id="KW-1185">Reference proteome</keyword>
<feature type="signal peptide" evidence="3">
    <location>
        <begin position="1"/>
        <end position="21"/>
    </location>
</feature>
<evidence type="ECO:0000256" key="1">
    <source>
        <dbReference type="SAM" id="MobiDB-lite"/>
    </source>
</evidence>
<feature type="region of interest" description="Disordered" evidence="1">
    <location>
        <begin position="85"/>
        <end position="178"/>
    </location>
</feature>
<accession>A0AAV9XIZ1</accession>
<name>A0AAV9XIZ1_9PEZI</name>
<sequence>MRWLASAAALQLLCLVDLATAIPDYDQQLQSKRLTGRQEALLLFKRQSSTCPNGYFQCPIEFGGGCCANGRICATSSCPAGISPMQPMPNPSASNAPAPPATSAQQPTQQPTQAPPTTQQPTTAPPETTAQPTTQAPPPSSTDAPASTQPPAPSSSAASSGTNTLPPSGTATDAAEAAASTSADPAAAGTLYAPRGISSGAIVGIVFAGITGAVIVGLVLWRAIIGIKSPKKGKRPMMARAGGSGGGGGGGGVFGALKNPFAKKQPPVAAAQSMMQHHHDQAPMSHTAAAMGFGPHNGGGEGVPPYMQDRSSLDEHDTSYNSNRGLQGGDLGYRSVESFDRDDANQGLFHR</sequence>
<keyword evidence="2" id="KW-0812">Transmembrane</keyword>
<feature type="compositionally biased region" description="Low complexity" evidence="1">
    <location>
        <begin position="91"/>
        <end position="134"/>
    </location>
</feature>
<organism evidence="4 5">
    <name type="scientific">Orbilia ellipsospora</name>
    <dbReference type="NCBI Taxonomy" id="2528407"/>
    <lineage>
        <taxon>Eukaryota</taxon>
        <taxon>Fungi</taxon>
        <taxon>Dikarya</taxon>
        <taxon>Ascomycota</taxon>
        <taxon>Pezizomycotina</taxon>
        <taxon>Orbiliomycetes</taxon>
        <taxon>Orbiliales</taxon>
        <taxon>Orbiliaceae</taxon>
        <taxon>Orbilia</taxon>
    </lineage>
</organism>
<evidence type="ECO:0000313" key="5">
    <source>
        <dbReference type="Proteomes" id="UP001365542"/>
    </source>
</evidence>
<comment type="caution">
    <text evidence="4">The sequence shown here is derived from an EMBL/GenBank/DDBJ whole genome shotgun (WGS) entry which is preliminary data.</text>
</comment>
<protein>
    <submittedName>
        <fullName evidence="4">Uncharacterized protein</fullName>
    </submittedName>
</protein>
<feature type="compositionally biased region" description="Low complexity" evidence="1">
    <location>
        <begin position="154"/>
        <end position="178"/>
    </location>
</feature>
<evidence type="ECO:0000256" key="3">
    <source>
        <dbReference type="SAM" id="SignalP"/>
    </source>
</evidence>
<feature type="chain" id="PRO_5044012883" evidence="3">
    <location>
        <begin position="22"/>
        <end position="351"/>
    </location>
</feature>